<keyword evidence="2" id="KW-1185">Reference proteome</keyword>
<protein>
    <submittedName>
        <fullName evidence="1">Uncharacterized protein</fullName>
    </submittedName>
</protein>
<gene>
    <name evidence="1" type="ORF">ACE02W_13510</name>
</gene>
<proteinExistence type="predicted"/>
<sequence>MASKAKPLNDELKSQFYPWVKSKGFEKQKSTDPHFVEFRRVTPEGVDVFEVQWDKYWRPYFVINFAKEKKDDPKWEKGGRLQRKRGGPLSCWFSLSRPLINKLLSLRWSYQPYEVVQELQQAFIELEKWWESGEIGSHIYFSSLHA</sequence>
<name>A0ABV4VKK3_9GAMM</name>
<evidence type="ECO:0000313" key="2">
    <source>
        <dbReference type="Proteomes" id="UP001576708"/>
    </source>
</evidence>
<organism evidence="1 2">
    <name type="scientific">Shewanella mangrovisoli</name>
    <dbReference type="NCBI Taxonomy" id="2864211"/>
    <lineage>
        <taxon>Bacteria</taxon>
        <taxon>Pseudomonadati</taxon>
        <taxon>Pseudomonadota</taxon>
        <taxon>Gammaproteobacteria</taxon>
        <taxon>Alteromonadales</taxon>
        <taxon>Shewanellaceae</taxon>
        <taxon>Shewanella</taxon>
    </lineage>
</organism>
<evidence type="ECO:0000313" key="1">
    <source>
        <dbReference type="EMBL" id="MFB2620829.1"/>
    </source>
</evidence>
<reference evidence="1 2" key="1">
    <citation type="submission" date="2024-09" db="EMBL/GenBank/DDBJ databases">
        <authorList>
            <person name="Zhang Y."/>
        </authorList>
    </citation>
    <scope>NUCLEOTIDE SEQUENCE [LARGE SCALE GENOMIC DNA]</scope>
    <source>
        <strain evidence="1 2">ZJ318</strain>
    </source>
</reference>
<dbReference type="EMBL" id="JBHFGU010000004">
    <property type="protein sequence ID" value="MFB2620829.1"/>
    <property type="molecule type" value="Genomic_DNA"/>
</dbReference>
<dbReference type="RefSeq" id="WP_342202012.1">
    <property type="nucleotide sequence ID" value="NZ_JBCATE010000004.1"/>
</dbReference>
<dbReference type="Proteomes" id="UP001576708">
    <property type="component" value="Unassembled WGS sequence"/>
</dbReference>
<accession>A0ABV4VKK3</accession>
<comment type="caution">
    <text evidence="1">The sequence shown here is derived from an EMBL/GenBank/DDBJ whole genome shotgun (WGS) entry which is preliminary data.</text>
</comment>